<organism evidence="1 2">
    <name type="scientific">Dibothriocephalus latus</name>
    <name type="common">Fish tapeworm</name>
    <name type="synonym">Diphyllobothrium latum</name>
    <dbReference type="NCBI Taxonomy" id="60516"/>
    <lineage>
        <taxon>Eukaryota</taxon>
        <taxon>Metazoa</taxon>
        <taxon>Spiralia</taxon>
        <taxon>Lophotrochozoa</taxon>
        <taxon>Platyhelminthes</taxon>
        <taxon>Cestoda</taxon>
        <taxon>Eucestoda</taxon>
        <taxon>Diphyllobothriidea</taxon>
        <taxon>Diphyllobothriidae</taxon>
        <taxon>Dibothriocephalus</taxon>
    </lineage>
</organism>
<name>A0A3P7L766_DIBLA</name>
<gene>
    <name evidence="1" type="ORF">DILT_LOCUS8205</name>
</gene>
<reference evidence="1 2" key="1">
    <citation type="submission" date="2018-11" db="EMBL/GenBank/DDBJ databases">
        <authorList>
            <consortium name="Pathogen Informatics"/>
        </authorList>
    </citation>
    <scope>NUCLEOTIDE SEQUENCE [LARGE SCALE GENOMIC DNA]</scope>
</reference>
<sequence>MNNFRDWRRCISEAFSVLKTFDECGLNQVNRGYGCVWRTQALDLSVTLTERKKLAEQRIHEALGYLRAAFENSNTEDNGGKGNPERLFDLLYHTVCRQRHY</sequence>
<dbReference type="AlphaFoldDB" id="A0A3P7L766"/>
<keyword evidence="2" id="KW-1185">Reference proteome</keyword>
<proteinExistence type="predicted"/>
<protein>
    <submittedName>
        <fullName evidence="1">Uncharacterized protein</fullName>
    </submittedName>
</protein>
<dbReference type="Proteomes" id="UP000281553">
    <property type="component" value="Unassembled WGS sequence"/>
</dbReference>
<evidence type="ECO:0000313" key="1">
    <source>
        <dbReference type="EMBL" id="VDN12374.1"/>
    </source>
</evidence>
<evidence type="ECO:0000313" key="2">
    <source>
        <dbReference type="Proteomes" id="UP000281553"/>
    </source>
</evidence>
<dbReference type="EMBL" id="UYRU01053729">
    <property type="protein sequence ID" value="VDN12374.1"/>
    <property type="molecule type" value="Genomic_DNA"/>
</dbReference>
<accession>A0A3P7L766</accession>